<dbReference type="SUPFAM" id="SSF55785">
    <property type="entry name" value="PYP-like sensor domain (PAS domain)"/>
    <property type="match status" value="2"/>
</dbReference>
<dbReference type="PANTHER" id="PTHR46663">
    <property type="entry name" value="DIGUANYLATE CYCLASE DGCT-RELATED"/>
    <property type="match status" value="1"/>
</dbReference>
<dbReference type="SMART" id="SM00086">
    <property type="entry name" value="PAC"/>
    <property type="match status" value="3"/>
</dbReference>
<dbReference type="NCBIfam" id="TIGR00229">
    <property type="entry name" value="sensory_box"/>
    <property type="match status" value="2"/>
</dbReference>
<dbReference type="Proteomes" id="UP001209681">
    <property type="component" value="Unassembled WGS sequence"/>
</dbReference>
<dbReference type="PROSITE" id="PS50887">
    <property type="entry name" value="GGDEF"/>
    <property type="match status" value="1"/>
</dbReference>
<dbReference type="Pfam" id="PF00990">
    <property type="entry name" value="GGDEF"/>
    <property type="match status" value="1"/>
</dbReference>
<dbReference type="Gene3D" id="3.30.70.270">
    <property type="match status" value="1"/>
</dbReference>
<dbReference type="InterPro" id="IPR029787">
    <property type="entry name" value="Nucleotide_cyclase"/>
</dbReference>
<reference evidence="4 5" key="1">
    <citation type="submission" date="2022-11" db="EMBL/GenBank/DDBJ databases">
        <title>Desulfobotulus tamanensis H1 sp. nov. - anaerobic, alkaliphilic, sulphate reducing bacterium isolated from terrestrial mud volcano.</title>
        <authorList>
            <person name="Frolova A."/>
            <person name="Merkel A.Y."/>
            <person name="Slobodkin A.I."/>
        </authorList>
    </citation>
    <scope>NUCLEOTIDE SEQUENCE [LARGE SCALE GENOMIC DNA]</scope>
    <source>
        <strain evidence="4 5">H1</strain>
    </source>
</reference>
<dbReference type="InterPro" id="IPR000700">
    <property type="entry name" value="PAS-assoc_C"/>
</dbReference>
<feature type="domain" description="GGDEF" evidence="3">
    <location>
        <begin position="347"/>
        <end position="480"/>
    </location>
</feature>
<keyword evidence="5" id="KW-1185">Reference proteome</keyword>
<dbReference type="InterPro" id="IPR013655">
    <property type="entry name" value="PAS_fold_3"/>
</dbReference>
<dbReference type="CDD" id="cd00130">
    <property type="entry name" value="PAS"/>
    <property type="match status" value="2"/>
</dbReference>
<dbReference type="PROSITE" id="PS50112">
    <property type="entry name" value="PAS"/>
    <property type="match status" value="2"/>
</dbReference>
<dbReference type="SMART" id="SM00267">
    <property type="entry name" value="GGDEF"/>
    <property type="match status" value="1"/>
</dbReference>
<dbReference type="SUPFAM" id="SSF55073">
    <property type="entry name" value="Nucleotide cyclase"/>
    <property type="match status" value="1"/>
</dbReference>
<evidence type="ECO:0000259" key="1">
    <source>
        <dbReference type="PROSITE" id="PS50112"/>
    </source>
</evidence>
<gene>
    <name evidence="4" type="ORF">OOT00_03580</name>
</gene>
<dbReference type="NCBIfam" id="TIGR00254">
    <property type="entry name" value="GGDEF"/>
    <property type="match status" value="1"/>
</dbReference>
<keyword evidence="4" id="KW-0808">Transferase</keyword>
<dbReference type="PANTHER" id="PTHR46663:SF3">
    <property type="entry name" value="SLL0267 PROTEIN"/>
    <property type="match status" value="1"/>
</dbReference>
<dbReference type="EMBL" id="JAPFPW010000002">
    <property type="protein sequence ID" value="MCW7753064.1"/>
    <property type="molecule type" value="Genomic_DNA"/>
</dbReference>
<feature type="domain" description="PAC" evidence="2">
    <location>
        <begin position="135"/>
        <end position="187"/>
    </location>
</feature>
<feature type="domain" description="PAC" evidence="2">
    <location>
        <begin position="263"/>
        <end position="315"/>
    </location>
</feature>
<dbReference type="GO" id="GO:0052621">
    <property type="term" value="F:diguanylate cyclase activity"/>
    <property type="evidence" value="ECO:0007669"/>
    <property type="project" value="UniProtKB-EC"/>
</dbReference>
<dbReference type="Gene3D" id="3.30.450.20">
    <property type="entry name" value="PAS domain"/>
    <property type="match status" value="3"/>
</dbReference>
<dbReference type="RefSeq" id="WP_265423919.1">
    <property type="nucleotide sequence ID" value="NZ_JAPFPW010000002.1"/>
</dbReference>
<dbReference type="InterPro" id="IPR001610">
    <property type="entry name" value="PAC"/>
</dbReference>
<dbReference type="SMART" id="SM00091">
    <property type="entry name" value="PAS"/>
    <property type="match status" value="2"/>
</dbReference>
<dbReference type="InterPro" id="IPR043128">
    <property type="entry name" value="Rev_trsase/Diguanyl_cyclase"/>
</dbReference>
<protein>
    <submittedName>
        <fullName evidence="4">Diguanylate cyclase</fullName>
        <ecNumber evidence="4">2.7.7.65</ecNumber>
    </submittedName>
</protein>
<evidence type="ECO:0000259" key="3">
    <source>
        <dbReference type="PROSITE" id="PS50887"/>
    </source>
</evidence>
<evidence type="ECO:0000313" key="4">
    <source>
        <dbReference type="EMBL" id="MCW7753064.1"/>
    </source>
</evidence>
<dbReference type="InterPro" id="IPR000160">
    <property type="entry name" value="GGDEF_dom"/>
</dbReference>
<dbReference type="EC" id="2.7.7.65" evidence="4"/>
<dbReference type="CDD" id="cd01949">
    <property type="entry name" value="GGDEF"/>
    <property type="match status" value="1"/>
</dbReference>
<dbReference type="InterPro" id="IPR035965">
    <property type="entry name" value="PAS-like_dom_sf"/>
</dbReference>
<dbReference type="InterPro" id="IPR000014">
    <property type="entry name" value="PAS"/>
</dbReference>
<feature type="domain" description="PAS" evidence="1">
    <location>
        <begin position="78"/>
        <end position="132"/>
    </location>
</feature>
<evidence type="ECO:0000313" key="5">
    <source>
        <dbReference type="Proteomes" id="UP001209681"/>
    </source>
</evidence>
<name>A0ABT3N6I5_9BACT</name>
<keyword evidence="4" id="KW-0548">Nucleotidyltransferase</keyword>
<organism evidence="4 5">
    <name type="scientific">Desulfobotulus pelophilus</name>
    <dbReference type="NCBI Taxonomy" id="2823377"/>
    <lineage>
        <taxon>Bacteria</taxon>
        <taxon>Pseudomonadati</taxon>
        <taxon>Thermodesulfobacteriota</taxon>
        <taxon>Desulfobacteria</taxon>
        <taxon>Desulfobacterales</taxon>
        <taxon>Desulfobacteraceae</taxon>
        <taxon>Desulfobotulus</taxon>
    </lineage>
</organism>
<comment type="caution">
    <text evidence="4">The sequence shown here is derived from an EMBL/GenBank/DDBJ whole genome shotgun (WGS) entry which is preliminary data.</text>
</comment>
<feature type="domain" description="PAC" evidence="2">
    <location>
        <begin position="4"/>
        <end position="56"/>
    </location>
</feature>
<accession>A0ABT3N6I5</accession>
<sequence length="485" mass="55089">MPCLIAEEPGIRRDGSPGWFQTRKVPYGETETGIRAVLVVAFDITDQKIMNDRLMESERSKSVLLKNLKGMAYRCRYDEHWTMVFVSDGCFDLTGYQPEELIENAKISYDKVIAPEYLEMAKEKWSEGVKTRNTVELEYEIMPASGERKWVWEQGRVIFGDRDEVEAIEGLIMDISDRKRMEIHLQESQYRYDQLAAKSRTYSWEVDAEGRYSYVSSTVEAVLGYRPDEMVGHMYFYDICHPGDREERKRMGLQSIADGRDLLDGEDRVLRRDQRTLWVLCSGVAIRNSEGRVTGFRGTATDITERRKMAERIQHLALHDPLTGLPNRTLFEDRVGMALAAAQRDHVSLCLMFMDLDRFKPVNDRFGHGTGDLVLQVVARRITGILRGSDTAARIGGDEFVILLPRIRHPQDGMRVAEKIREALTAPFEIEGHELQLSASIGVAIYPGTGGEYRDLYGKADAAMYQAKKEGGNRVVACSDPAFSG</sequence>
<dbReference type="InterPro" id="IPR052163">
    <property type="entry name" value="DGC-Regulatory_Protein"/>
</dbReference>
<dbReference type="PROSITE" id="PS50113">
    <property type="entry name" value="PAC"/>
    <property type="match status" value="3"/>
</dbReference>
<proteinExistence type="predicted"/>
<evidence type="ECO:0000259" key="2">
    <source>
        <dbReference type="PROSITE" id="PS50113"/>
    </source>
</evidence>
<dbReference type="Pfam" id="PF08447">
    <property type="entry name" value="PAS_3"/>
    <property type="match status" value="2"/>
</dbReference>
<feature type="domain" description="PAS" evidence="1">
    <location>
        <begin position="188"/>
        <end position="260"/>
    </location>
</feature>